<gene>
    <name evidence="2" type="ORF">JDO7802_01254</name>
</gene>
<dbReference type="PANTHER" id="PTHR40112">
    <property type="entry name" value="H2HPP ISOMERASE"/>
    <property type="match status" value="1"/>
</dbReference>
<keyword evidence="3" id="KW-1185">Reference proteome</keyword>
<dbReference type="SUPFAM" id="SSF51182">
    <property type="entry name" value="RmlC-like cupins"/>
    <property type="match status" value="1"/>
</dbReference>
<accession>A0A0M6YFV0</accession>
<dbReference type="STRING" id="420998.JDO7802_01254"/>
<name>A0A0M6YFV0_9RHOB</name>
<evidence type="ECO:0000313" key="2">
    <source>
        <dbReference type="EMBL" id="CTQ49242.1"/>
    </source>
</evidence>
<dbReference type="Pfam" id="PF07883">
    <property type="entry name" value="Cupin_2"/>
    <property type="match status" value="1"/>
</dbReference>
<evidence type="ECO:0000259" key="1">
    <source>
        <dbReference type="Pfam" id="PF07883"/>
    </source>
</evidence>
<dbReference type="OrthoDB" id="9811153at2"/>
<sequence>MTEFPVVPSGENVTRQVLADHADLMVVAFRFGAVGAEGALHDHPHVQSTYVESGRFRFTLGDETREVGPGDSFVIPSGLTHGCVCLEPGTLVDGFTPRRDDFL</sequence>
<dbReference type="PANTHER" id="PTHR40112:SF1">
    <property type="entry name" value="H2HPP ISOMERASE"/>
    <property type="match status" value="1"/>
</dbReference>
<protein>
    <submittedName>
        <fullName evidence="2">Cupin domain protein</fullName>
    </submittedName>
</protein>
<dbReference type="InterPro" id="IPR011051">
    <property type="entry name" value="RmlC_Cupin_sf"/>
</dbReference>
<feature type="domain" description="Cupin type-2" evidence="1">
    <location>
        <begin position="34"/>
        <end position="87"/>
    </location>
</feature>
<dbReference type="Gene3D" id="2.60.120.10">
    <property type="entry name" value="Jelly Rolls"/>
    <property type="match status" value="1"/>
</dbReference>
<proteinExistence type="predicted"/>
<organism evidence="2 3">
    <name type="scientific">Jannaschia donghaensis</name>
    <dbReference type="NCBI Taxonomy" id="420998"/>
    <lineage>
        <taxon>Bacteria</taxon>
        <taxon>Pseudomonadati</taxon>
        <taxon>Pseudomonadota</taxon>
        <taxon>Alphaproteobacteria</taxon>
        <taxon>Rhodobacterales</taxon>
        <taxon>Roseobacteraceae</taxon>
        <taxon>Jannaschia</taxon>
    </lineage>
</organism>
<dbReference type="CDD" id="cd02238">
    <property type="entry name" value="cupin_KdgF"/>
    <property type="match status" value="1"/>
</dbReference>
<dbReference type="EMBL" id="CXSU01000011">
    <property type="protein sequence ID" value="CTQ49242.1"/>
    <property type="molecule type" value="Genomic_DNA"/>
</dbReference>
<dbReference type="InterPro" id="IPR025499">
    <property type="entry name" value="KdgF"/>
</dbReference>
<evidence type="ECO:0000313" key="3">
    <source>
        <dbReference type="Proteomes" id="UP000049222"/>
    </source>
</evidence>
<dbReference type="InterPro" id="IPR013096">
    <property type="entry name" value="Cupin_2"/>
</dbReference>
<dbReference type="InterPro" id="IPR052535">
    <property type="entry name" value="Bacilysin_H2HPP_isomerase"/>
</dbReference>
<dbReference type="Proteomes" id="UP000049222">
    <property type="component" value="Unassembled WGS sequence"/>
</dbReference>
<dbReference type="InterPro" id="IPR014710">
    <property type="entry name" value="RmlC-like_jellyroll"/>
</dbReference>
<reference evidence="2 3" key="1">
    <citation type="submission" date="2015-07" db="EMBL/GenBank/DDBJ databases">
        <authorList>
            <person name="Noorani M."/>
        </authorList>
    </citation>
    <scope>NUCLEOTIDE SEQUENCE [LARGE SCALE GENOMIC DNA]</scope>
    <source>
        <strain evidence="2 3">CECT 7802</strain>
    </source>
</reference>
<dbReference type="RefSeq" id="WP_055083693.1">
    <property type="nucleotide sequence ID" value="NZ_CXSU01000011.1"/>
</dbReference>
<dbReference type="PIRSF" id="PIRSF029883">
    <property type="entry name" value="KdgF"/>
    <property type="match status" value="1"/>
</dbReference>
<dbReference type="AlphaFoldDB" id="A0A0M6YFV0"/>